<reference evidence="1" key="1">
    <citation type="submission" date="2022-11" db="EMBL/GenBank/DDBJ databases">
        <authorList>
            <person name="Petersen C."/>
        </authorList>
    </citation>
    <scope>NUCLEOTIDE SEQUENCE</scope>
    <source>
        <strain evidence="1">IBT 30761</strain>
    </source>
</reference>
<sequence length="441" mass="48250">MAALKLPDIDVSRQFTSPANLTDKRVISSEMGAVPLTAYRLTHSELLSLVNLAAVGGVNQMVFHGQTYSGNYYVTSWPRYRAFFYQFSEMYSDKQPSWDHGFGDLLNYTARVQYLQLSGVSRTDVAIYIRYIYSYLSPENFALPEARVHNGIFAPDGPAYRALLITGDNNMTLSGLYYIQKYALGGLTVILSVEDPGAYTHGNSDKSATQRAIQTLKSRNVPSVSAVQSNGTWYSTWRENSETGTDDAFVFCETNAGAIAHISASRVSQSLVLSNGDRKHLPSAEVASSNMLSDWILTAEHWEAQTPISLTLDPGRWNSSGLGYHTTQLTWPPTNGSADGAYLVLSPISHTARRYAKGKQLSPLDLTAPRADITAYLQKGSNDVSVVVPTTWNYARSIAGDVETVTVSLLGENGSDPPGPIQNDLIGDVKLVPYVKYQLGS</sequence>
<dbReference type="RefSeq" id="XP_056477564.1">
    <property type="nucleotide sequence ID" value="XM_056617207.1"/>
</dbReference>
<dbReference type="PANTHER" id="PTHR36848:SF2">
    <property type="entry name" value="SECRETED PROTEIN"/>
    <property type="match status" value="1"/>
</dbReference>
<comment type="caution">
    <text evidence="1">The sequence shown here is derived from an EMBL/GenBank/DDBJ whole genome shotgun (WGS) entry which is preliminary data.</text>
</comment>
<name>A0A9W9FPW1_9EURO</name>
<dbReference type="Proteomes" id="UP001149074">
    <property type="component" value="Unassembled WGS sequence"/>
</dbReference>
<reference evidence="1" key="2">
    <citation type="journal article" date="2023" name="IMA Fungus">
        <title>Comparative genomic study of the Penicillium genus elucidates a diverse pangenome and 15 lateral gene transfer events.</title>
        <authorList>
            <person name="Petersen C."/>
            <person name="Sorensen T."/>
            <person name="Nielsen M.R."/>
            <person name="Sondergaard T.E."/>
            <person name="Sorensen J.L."/>
            <person name="Fitzpatrick D.A."/>
            <person name="Frisvad J.C."/>
            <person name="Nielsen K.L."/>
        </authorList>
    </citation>
    <scope>NUCLEOTIDE SEQUENCE</scope>
    <source>
        <strain evidence="1">IBT 30761</strain>
    </source>
</reference>
<dbReference type="PANTHER" id="PTHR36848">
    <property type="entry name" value="DNA-BINDING PROTEIN (PUTATIVE SECRETED PROTEIN)-RELATED"/>
    <property type="match status" value="1"/>
</dbReference>
<dbReference type="AlphaFoldDB" id="A0A9W9FPW1"/>
<dbReference type="GeneID" id="81356186"/>
<keyword evidence="2" id="KW-1185">Reference proteome</keyword>
<protein>
    <submittedName>
        <fullName evidence="1">Uncharacterized protein</fullName>
    </submittedName>
</protein>
<organism evidence="1 2">
    <name type="scientific">Penicillium argentinense</name>
    <dbReference type="NCBI Taxonomy" id="1131581"/>
    <lineage>
        <taxon>Eukaryota</taxon>
        <taxon>Fungi</taxon>
        <taxon>Dikarya</taxon>
        <taxon>Ascomycota</taxon>
        <taxon>Pezizomycotina</taxon>
        <taxon>Eurotiomycetes</taxon>
        <taxon>Eurotiomycetidae</taxon>
        <taxon>Eurotiales</taxon>
        <taxon>Aspergillaceae</taxon>
        <taxon>Penicillium</taxon>
    </lineage>
</organism>
<dbReference type="OrthoDB" id="2588159at2759"/>
<accession>A0A9W9FPW1</accession>
<dbReference type="EMBL" id="JAPQKI010000004">
    <property type="protein sequence ID" value="KAJ5104184.1"/>
    <property type="molecule type" value="Genomic_DNA"/>
</dbReference>
<evidence type="ECO:0000313" key="1">
    <source>
        <dbReference type="EMBL" id="KAJ5104184.1"/>
    </source>
</evidence>
<gene>
    <name evidence="1" type="ORF">N7532_004713</name>
</gene>
<dbReference type="InterPro" id="IPR053161">
    <property type="entry name" value="Ulvan_degrading_GH"/>
</dbReference>
<evidence type="ECO:0000313" key="2">
    <source>
        <dbReference type="Proteomes" id="UP001149074"/>
    </source>
</evidence>
<proteinExistence type="predicted"/>